<name>A0AAJ2R5S9_DELAC</name>
<dbReference type="RefSeq" id="WP_319077109.1">
    <property type="nucleotide sequence ID" value="NZ_JAWWMZ010000025.1"/>
</dbReference>
<feature type="domain" description="Endonuclease GajA/Old nuclease/RecF-like AAA" evidence="1">
    <location>
        <begin position="262"/>
        <end position="394"/>
    </location>
</feature>
<accession>A0AAJ2R5S9</accession>
<sequence>MRLIEARIQNFRSIEDQTVQFDEGCIVLVGINESGKSNVLQALNTLDPNVAVDKRDLRIERSHEDHVDHGVVQFHFELTHKEILRIYQKIKTLYHRSDADQPLLQCEGTAIGLSGLCQMFERVNWQVTIENNRRQIIFWPTLAKWSIVPGWYINGEEHSLVDLGKGHETIRASNIVFNPISFAAGSLRKLTIADIQNLAAAPLSAVVNQNLPHCIFWRYGEHNLLPSSIDRTEFISNPDRCVPLKSMFELAGIRGQEAISVALTEAQRQTPHRYRKLLQRVAEAATTHISKIWKDYKNVSIELHPNGEMLEPMISDNGMPIDMASRSEGFKRFVSFLLTVSAKIKTTELNNILLLVDEPENALHPSGAKSLSQELIAIGADNVVVYSTHSIFMIDKKNIARHRIVKRDNGVTVLHKAEKSRIQDEEVIYAAIGYSIFDSLKQHNVVFEGWRDKEIFRVIRDHLVKTGSELAESIAGWGTVHAEGVKDVKNVTKFLELAERNCLIVSDGDRPAVEKRTDFQKDKGWGTWVTLPDIFGKEHIQTGEDLLSVAALVRRGNEFAKMLPELRPLVPEDFPDERPCWPQLQKWIADLNLKKPAQDEKLNQLKSALYQDLAIDDLRDEAATLAHYIANSIG</sequence>
<protein>
    <submittedName>
        <fullName evidence="2">AAA family ATPase</fullName>
    </submittedName>
</protein>
<feature type="domain" description="Endonuclease GajA/Old nuclease/RecF-like AAA" evidence="1">
    <location>
        <begin position="1"/>
        <end position="63"/>
    </location>
</feature>
<organism evidence="2 3">
    <name type="scientific">Delftia acidovorans</name>
    <name type="common">Pseudomonas acidovorans</name>
    <name type="synonym">Comamonas acidovorans</name>
    <dbReference type="NCBI Taxonomy" id="80866"/>
    <lineage>
        <taxon>Bacteria</taxon>
        <taxon>Pseudomonadati</taxon>
        <taxon>Pseudomonadota</taxon>
        <taxon>Betaproteobacteria</taxon>
        <taxon>Burkholderiales</taxon>
        <taxon>Comamonadaceae</taxon>
        <taxon>Delftia</taxon>
    </lineage>
</organism>
<evidence type="ECO:0000313" key="2">
    <source>
        <dbReference type="EMBL" id="MDX4958101.1"/>
    </source>
</evidence>
<dbReference type="AlphaFoldDB" id="A0AAJ2R5S9"/>
<dbReference type="SUPFAM" id="SSF52540">
    <property type="entry name" value="P-loop containing nucleoside triphosphate hydrolases"/>
    <property type="match status" value="1"/>
</dbReference>
<dbReference type="PANTHER" id="PTHR43581:SF4">
    <property type="entry name" value="ATP_GTP PHOSPHATASE"/>
    <property type="match status" value="1"/>
</dbReference>
<dbReference type="Pfam" id="PF13175">
    <property type="entry name" value="AAA_15"/>
    <property type="match status" value="2"/>
</dbReference>
<dbReference type="EMBL" id="JAWWMZ010000025">
    <property type="protein sequence ID" value="MDX4958101.1"/>
    <property type="molecule type" value="Genomic_DNA"/>
</dbReference>
<dbReference type="PANTHER" id="PTHR43581">
    <property type="entry name" value="ATP/GTP PHOSPHATASE"/>
    <property type="match status" value="1"/>
</dbReference>
<evidence type="ECO:0000259" key="1">
    <source>
        <dbReference type="Pfam" id="PF13175"/>
    </source>
</evidence>
<dbReference type="Gene3D" id="3.40.50.300">
    <property type="entry name" value="P-loop containing nucleotide triphosphate hydrolases"/>
    <property type="match status" value="1"/>
</dbReference>
<dbReference type="InterPro" id="IPR041685">
    <property type="entry name" value="AAA_GajA/Old/RecF-like"/>
</dbReference>
<dbReference type="Proteomes" id="UP001287445">
    <property type="component" value="Unassembled WGS sequence"/>
</dbReference>
<dbReference type="InterPro" id="IPR027417">
    <property type="entry name" value="P-loop_NTPase"/>
</dbReference>
<comment type="caution">
    <text evidence="2">The sequence shown here is derived from an EMBL/GenBank/DDBJ whole genome shotgun (WGS) entry which is preliminary data.</text>
</comment>
<reference evidence="2" key="1">
    <citation type="submission" date="2023-11" db="EMBL/GenBank/DDBJ databases">
        <title>Identification and selenium tolerance of Delftia acidovorans R3-25.</title>
        <authorList>
            <person name="Zhang S."/>
            <person name="Liu Y."/>
            <person name="Guo Y."/>
        </authorList>
    </citation>
    <scope>NUCLEOTIDE SEQUENCE</scope>
    <source>
        <strain evidence="2">R3-25</strain>
    </source>
</reference>
<evidence type="ECO:0000313" key="3">
    <source>
        <dbReference type="Proteomes" id="UP001287445"/>
    </source>
</evidence>
<gene>
    <name evidence="2" type="ORF">SGN30_32165</name>
</gene>
<dbReference type="InterPro" id="IPR051396">
    <property type="entry name" value="Bact_Antivir_Def_Nuclease"/>
</dbReference>
<proteinExistence type="predicted"/>